<feature type="chain" id="PRO_5042948622" evidence="2">
    <location>
        <begin position="18"/>
        <end position="92"/>
    </location>
</feature>
<gene>
    <name evidence="3" type="ORF">GCK32_020730</name>
</gene>
<dbReference type="AlphaFoldDB" id="A0AAN8FWY0"/>
<dbReference type="Proteomes" id="UP001331761">
    <property type="component" value="Unassembled WGS sequence"/>
</dbReference>
<comment type="caution">
    <text evidence="3">The sequence shown here is derived from an EMBL/GenBank/DDBJ whole genome shotgun (WGS) entry which is preliminary data.</text>
</comment>
<proteinExistence type="predicted"/>
<evidence type="ECO:0000313" key="4">
    <source>
        <dbReference type="Proteomes" id="UP001331761"/>
    </source>
</evidence>
<evidence type="ECO:0000256" key="1">
    <source>
        <dbReference type="SAM" id="MobiDB-lite"/>
    </source>
</evidence>
<keyword evidence="2" id="KW-0732">Signal</keyword>
<sequence length="92" mass="10540">MNMRLFLWVSIATIVYAEIKKNDDPSPDREWLRLTPPDEFLDDLTIMAPVLGNTADIGTRRRRDINEDILDEQAANEIFGSEGRPQSSHPSR</sequence>
<evidence type="ECO:0000313" key="3">
    <source>
        <dbReference type="EMBL" id="KAK5985920.1"/>
    </source>
</evidence>
<reference evidence="3 4" key="1">
    <citation type="submission" date="2019-10" db="EMBL/GenBank/DDBJ databases">
        <title>Assembly and Annotation for the nematode Trichostrongylus colubriformis.</title>
        <authorList>
            <person name="Martin J."/>
        </authorList>
    </citation>
    <scope>NUCLEOTIDE SEQUENCE [LARGE SCALE GENOMIC DNA]</scope>
    <source>
        <strain evidence="3">G859</strain>
        <tissue evidence="3">Whole worm</tissue>
    </source>
</reference>
<evidence type="ECO:0000256" key="2">
    <source>
        <dbReference type="SAM" id="SignalP"/>
    </source>
</evidence>
<protein>
    <submittedName>
        <fullName evidence="3">Uncharacterized protein</fullName>
    </submittedName>
</protein>
<keyword evidence="4" id="KW-1185">Reference proteome</keyword>
<feature type="non-terminal residue" evidence="3">
    <location>
        <position position="92"/>
    </location>
</feature>
<name>A0AAN8FWY0_TRICO</name>
<dbReference type="EMBL" id="WIXE01001180">
    <property type="protein sequence ID" value="KAK5985920.1"/>
    <property type="molecule type" value="Genomic_DNA"/>
</dbReference>
<organism evidence="3 4">
    <name type="scientific">Trichostrongylus colubriformis</name>
    <name type="common">Black scour worm</name>
    <dbReference type="NCBI Taxonomy" id="6319"/>
    <lineage>
        <taxon>Eukaryota</taxon>
        <taxon>Metazoa</taxon>
        <taxon>Ecdysozoa</taxon>
        <taxon>Nematoda</taxon>
        <taxon>Chromadorea</taxon>
        <taxon>Rhabditida</taxon>
        <taxon>Rhabditina</taxon>
        <taxon>Rhabditomorpha</taxon>
        <taxon>Strongyloidea</taxon>
        <taxon>Trichostrongylidae</taxon>
        <taxon>Trichostrongylus</taxon>
    </lineage>
</organism>
<feature type="region of interest" description="Disordered" evidence="1">
    <location>
        <begin position="72"/>
        <end position="92"/>
    </location>
</feature>
<feature type="signal peptide" evidence="2">
    <location>
        <begin position="1"/>
        <end position="17"/>
    </location>
</feature>
<accession>A0AAN8FWY0</accession>